<dbReference type="PROSITE" id="PS51707">
    <property type="entry name" value="CYTH"/>
    <property type="match status" value="1"/>
</dbReference>
<dbReference type="AlphaFoldDB" id="A0A8B5Y344"/>
<proteinExistence type="predicted"/>
<dbReference type="Pfam" id="PF01928">
    <property type="entry name" value="CYTH"/>
    <property type="match status" value="1"/>
</dbReference>
<name>A0A8B5Y344_9BACI</name>
<dbReference type="SUPFAM" id="SSF55154">
    <property type="entry name" value="CYTH-like phosphatases"/>
    <property type="match status" value="1"/>
</dbReference>
<dbReference type="RefSeq" id="WP_144477846.1">
    <property type="nucleotide sequence ID" value="NZ_CABIYS010000001.1"/>
</dbReference>
<feature type="domain" description="CYTH" evidence="1">
    <location>
        <begin position="4"/>
        <end position="192"/>
    </location>
</feature>
<dbReference type="SMART" id="SM01118">
    <property type="entry name" value="CYTH"/>
    <property type="match status" value="1"/>
</dbReference>
<dbReference type="Proteomes" id="UP000317770">
    <property type="component" value="Unassembled WGS sequence"/>
</dbReference>
<dbReference type="InterPro" id="IPR023577">
    <property type="entry name" value="CYTH_domain"/>
</dbReference>
<organism evidence="2 3">
    <name type="scientific">Peribacillus simplex</name>
    <dbReference type="NCBI Taxonomy" id="1478"/>
    <lineage>
        <taxon>Bacteria</taxon>
        <taxon>Bacillati</taxon>
        <taxon>Bacillota</taxon>
        <taxon>Bacilli</taxon>
        <taxon>Bacillales</taxon>
        <taxon>Bacillaceae</taxon>
        <taxon>Peribacillus</taxon>
    </lineage>
</organism>
<dbReference type="Gene3D" id="2.40.320.10">
    <property type="entry name" value="Hypothetical Protein Pfu-838710-001"/>
    <property type="match status" value="1"/>
</dbReference>
<evidence type="ECO:0000259" key="1">
    <source>
        <dbReference type="PROSITE" id="PS51707"/>
    </source>
</evidence>
<reference evidence="2 3" key="1">
    <citation type="submission" date="2019-07" db="EMBL/GenBank/DDBJ databases">
        <title>Genome assembly of Bacillus simplex strain GGC-P6A.</title>
        <authorList>
            <person name="Jennings M.E."/>
            <person name="Barton H.A."/>
        </authorList>
    </citation>
    <scope>NUCLEOTIDE SEQUENCE [LARGE SCALE GENOMIC DNA]</scope>
    <source>
        <strain evidence="2 3">GGC-P6A</strain>
    </source>
</reference>
<dbReference type="PIRSF" id="PIRSF012526">
    <property type="entry name" value="CYTH_UCP012526"/>
    <property type="match status" value="1"/>
</dbReference>
<dbReference type="InterPro" id="IPR033469">
    <property type="entry name" value="CYTH-like_dom_sf"/>
</dbReference>
<protein>
    <submittedName>
        <fullName evidence="2">CYTH domain-containing protein</fullName>
    </submittedName>
</protein>
<dbReference type="InterPro" id="IPR009195">
    <property type="entry name" value="Uncharacterised_YjbK"/>
</dbReference>
<dbReference type="EMBL" id="VNKI01000002">
    <property type="protein sequence ID" value="TVX83236.1"/>
    <property type="molecule type" value="Genomic_DNA"/>
</dbReference>
<comment type="caution">
    <text evidence="2">The sequence shown here is derived from an EMBL/GenBank/DDBJ whole genome shotgun (WGS) entry which is preliminary data.</text>
</comment>
<evidence type="ECO:0000313" key="3">
    <source>
        <dbReference type="Proteomes" id="UP000317770"/>
    </source>
</evidence>
<accession>A0A8B5Y344</accession>
<dbReference type="CDD" id="cd07762">
    <property type="entry name" value="CYTH-like_Pase_1"/>
    <property type="match status" value="1"/>
</dbReference>
<evidence type="ECO:0000313" key="2">
    <source>
        <dbReference type="EMBL" id="TVX83236.1"/>
    </source>
</evidence>
<gene>
    <name evidence="2" type="ORF">FQP34_06640</name>
</gene>
<sequence length="192" mass="22581">MNQHIEIEFKNLITEKEFRQLIEYFDVGASNFKTQKNHYFDTLEFSLKNQDSALRIREKNGRYELTLKQPATEGLLETNQDIPKETAYAFLKHNTFPDGEVHHLILECGIDPKDFTCFGTLKTDRLEFPYKGGLLVLDHSSYLNQEDFELEYEVTDAIAGKKNFLTLLETLQIPVRETENKVKRFYRAKFQE</sequence>